<evidence type="ECO:0000256" key="1">
    <source>
        <dbReference type="SAM" id="MobiDB-lite"/>
    </source>
</evidence>
<accession>A0A8B8T3M8</accession>
<dbReference type="GeneID" id="116664033"/>
<feature type="region of interest" description="Disordered" evidence="1">
    <location>
        <begin position="13"/>
        <end position="156"/>
    </location>
</feature>
<reference evidence="3" key="1">
    <citation type="submission" date="2025-08" db="UniProtKB">
        <authorList>
            <consortium name="RefSeq"/>
        </authorList>
    </citation>
    <scope>IDENTIFICATION</scope>
    <source>
        <tissue evidence="3">Ear skin</tissue>
    </source>
</reference>
<evidence type="ECO:0000313" key="2">
    <source>
        <dbReference type="Proteomes" id="UP000694856"/>
    </source>
</evidence>
<dbReference type="RefSeq" id="XP_032336754.1">
    <property type="nucleotide sequence ID" value="XM_032480863.1"/>
</dbReference>
<dbReference type="AlphaFoldDB" id="A0A8B8T3M8"/>
<name>A0A8B8T3M8_CAMFR</name>
<dbReference type="KEGG" id="cfr:116664033"/>
<sequence>MNTLPLPLWLQVLGAGPESPGEKQRRALTPIELKPQPSAAPAQPLPVHGRRLQPSQGSPVPARPSDRKRFGGPGPHFSGDLIGTAAPTPQKPSRRADTTLRGYGGGHCPGASSSATSREGPGQGADPRAHSPAGTEEARGERAPRDPACLPAPSARRTEEKTAHILSWCLNTHAVSLTVLQSLGAWLVCSSVLTAPRLCRFRQMGRPFRQVPDAYGAFPVVWGIRKGKAPMAPWLVGSALGPPDDPPRNFRTLATEGSRARAARPAARY</sequence>
<gene>
    <name evidence="3" type="primary">LOC116664033</name>
</gene>
<evidence type="ECO:0000313" key="3">
    <source>
        <dbReference type="RefSeq" id="XP_032336754.1"/>
    </source>
</evidence>
<feature type="compositionally biased region" description="Low complexity" evidence="1">
    <location>
        <begin position="35"/>
        <end position="46"/>
    </location>
</feature>
<proteinExistence type="predicted"/>
<protein>
    <submittedName>
        <fullName evidence="3">Uncharacterized protein LOC116664033</fullName>
    </submittedName>
</protein>
<organism evidence="2 3">
    <name type="scientific">Camelus ferus</name>
    <name type="common">Wild bactrian camel</name>
    <name type="synonym">Camelus bactrianus ferus</name>
    <dbReference type="NCBI Taxonomy" id="419612"/>
    <lineage>
        <taxon>Eukaryota</taxon>
        <taxon>Metazoa</taxon>
        <taxon>Chordata</taxon>
        <taxon>Craniata</taxon>
        <taxon>Vertebrata</taxon>
        <taxon>Euteleostomi</taxon>
        <taxon>Mammalia</taxon>
        <taxon>Eutheria</taxon>
        <taxon>Laurasiatheria</taxon>
        <taxon>Artiodactyla</taxon>
        <taxon>Tylopoda</taxon>
        <taxon>Camelidae</taxon>
        <taxon>Camelus</taxon>
    </lineage>
</organism>
<dbReference type="Proteomes" id="UP000694856">
    <property type="component" value="Chromosome 6"/>
</dbReference>
<feature type="compositionally biased region" description="Basic and acidic residues" evidence="1">
    <location>
        <begin position="136"/>
        <end position="145"/>
    </location>
</feature>
<keyword evidence="2" id="KW-1185">Reference proteome</keyword>